<evidence type="ECO:0000259" key="2">
    <source>
        <dbReference type="Pfam" id="PF13452"/>
    </source>
</evidence>
<feature type="compositionally biased region" description="Pro residues" evidence="1">
    <location>
        <begin position="155"/>
        <end position="165"/>
    </location>
</feature>
<dbReference type="PANTHER" id="PTHR28152">
    <property type="entry name" value="HYDROXYACYL-THIOESTER DEHYDRATASE TYPE 2, MITOCHONDRIAL"/>
    <property type="match status" value="1"/>
</dbReference>
<sequence length="282" mass="30147">MTVDPSSFADWIGRRTVRTDRITDRTVAEFRATFDPLIAPVEATGDVPAGIFWCLSPDIAPAADLGRDGHPRVGIFMPNVGLPRRMWAGGEIAFHGAFAVGDQVERTSTVEDIKVKSGRTGTLVIVAVRHHYAVDGRLLVDERQDIVYREDPDPDAPAPTPPPAEPLTGAEGWSLTPDTTLLFRYSAMTFNGHRIHYDLPYARDVEGYPGLVVHGPIQATLMLNLAVQRLGALPSRFAYRGLSPLSAGTPITVEAALGADGTVTARVVSAAGIATAAATASR</sequence>
<evidence type="ECO:0000313" key="4">
    <source>
        <dbReference type="Proteomes" id="UP000609531"/>
    </source>
</evidence>
<proteinExistence type="predicted"/>
<dbReference type="Proteomes" id="UP000609531">
    <property type="component" value="Unassembled WGS sequence"/>
</dbReference>
<dbReference type="PANTHER" id="PTHR28152:SF1">
    <property type="entry name" value="HYDROXYACYL-THIOESTER DEHYDRATASE TYPE 2, MITOCHONDRIAL"/>
    <property type="match status" value="1"/>
</dbReference>
<organism evidence="3 4">
    <name type="scientific">Acuticoccus mangrovi</name>
    <dbReference type="NCBI Taxonomy" id="2796142"/>
    <lineage>
        <taxon>Bacteria</taxon>
        <taxon>Pseudomonadati</taxon>
        <taxon>Pseudomonadota</taxon>
        <taxon>Alphaproteobacteria</taxon>
        <taxon>Hyphomicrobiales</taxon>
        <taxon>Amorphaceae</taxon>
        <taxon>Acuticoccus</taxon>
    </lineage>
</organism>
<reference evidence="3" key="1">
    <citation type="submission" date="2020-12" db="EMBL/GenBank/DDBJ databases">
        <title>Bacterial taxonomy.</title>
        <authorList>
            <person name="Pan X."/>
        </authorList>
    </citation>
    <scope>NUCLEOTIDE SEQUENCE</scope>
    <source>
        <strain evidence="3">B2012</strain>
    </source>
</reference>
<dbReference type="AlphaFoldDB" id="A0A934ISU9"/>
<dbReference type="RefSeq" id="WP_198883903.1">
    <property type="nucleotide sequence ID" value="NZ_JAEKJA010000022.1"/>
</dbReference>
<name>A0A934ISU9_9HYPH</name>
<evidence type="ECO:0000313" key="3">
    <source>
        <dbReference type="EMBL" id="MBJ3777998.1"/>
    </source>
</evidence>
<accession>A0A934ISU9</accession>
<dbReference type="InterPro" id="IPR029069">
    <property type="entry name" value="HotDog_dom_sf"/>
</dbReference>
<protein>
    <submittedName>
        <fullName evidence="3">MaoC family dehydratase N-terminal domain-containing protein</fullName>
    </submittedName>
</protein>
<dbReference type="InterPro" id="IPR052741">
    <property type="entry name" value="Mitochondrial_HTD2"/>
</dbReference>
<keyword evidence="4" id="KW-1185">Reference proteome</keyword>
<feature type="region of interest" description="Disordered" evidence="1">
    <location>
        <begin position="149"/>
        <end position="172"/>
    </location>
</feature>
<gene>
    <name evidence="3" type="ORF">JCR33_20025</name>
</gene>
<dbReference type="InterPro" id="IPR039569">
    <property type="entry name" value="FAS1-like_DH_region"/>
</dbReference>
<dbReference type="EMBL" id="JAEKJA010000022">
    <property type="protein sequence ID" value="MBJ3777998.1"/>
    <property type="molecule type" value="Genomic_DNA"/>
</dbReference>
<dbReference type="SUPFAM" id="SSF54637">
    <property type="entry name" value="Thioesterase/thiol ester dehydrase-isomerase"/>
    <property type="match status" value="2"/>
</dbReference>
<comment type="caution">
    <text evidence="3">The sequence shown here is derived from an EMBL/GenBank/DDBJ whole genome shotgun (WGS) entry which is preliminary data.</text>
</comment>
<dbReference type="GO" id="GO:0019171">
    <property type="term" value="F:(3R)-hydroxyacyl-[acyl-carrier-protein] dehydratase activity"/>
    <property type="evidence" value="ECO:0007669"/>
    <property type="project" value="TreeGrafter"/>
</dbReference>
<evidence type="ECO:0000256" key="1">
    <source>
        <dbReference type="SAM" id="MobiDB-lite"/>
    </source>
</evidence>
<dbReference type="Gene3D" id="3.10.129.10">
    <property type="entry name" value="Hotdog Thioesterase"/>
    <property type="match status" value="2"/>
</dbReference>
<feature type="domain" description="FAS1-like dehydratase" evidence="2">
    <location>
        <begin position="19"/>
        <end position="140"/>
    </location>
</feature>
<dbReference type="Pfam" id="PF13452">
    <property type="entry name" value="FAS1_DH_region"/>
    <property type="match status" value="1"/>
</dbReference>